<evidence type="ECO:0000256" key="4">
    <source>
        <dbReference type="ARBA" id="ARBA00023002"/>
    </source>
</evidence>
<dbReference type="EMBL" id="CALLCH030000021">
    <property type="protein sequence ID" value="CAI4220203.1"/>
    <property type="molecule type" value="Genomic_DNA"/>
</dbReference>
<gene>
    <name evidence="5" type="ORF">PPNO1_LOCUS9744</name>
</gene>
<dbReference type="PANTHER" id="PTHR42877:SF8">
    <property type="entry name" value="MONOOXYGENASE"/>
    <property type="match status" value="1"/>
</dbReference>
<dbReference type="GO" id="GO:0050661">
    <property type="term" value="F:NADP binding"/>
    <property type="evidence" value="ECO:0007669"/>
    <property type="project" value="InterPro"/>
</dbReference>
<keyword evidence="2" id="KW-0285">Flavoprotein</keyword>
<name>A0A9P1HCQ4_9PEZI</name>
<dbReference type="GO" id="GO:0004499">
    <property type="term" value="F:N,N-dimethylaniline monooxygenase activity"/>
    <property type="evidence" value="ECO:0007669"/>
    <property type="project" value="InterPro"/>
</dbReference>
<evidence type="ECO:0000256" key="1">
    <source>
        <dbReference type="ARBA" id="ARBA00010139"/>
    </source>
</evidence>
<evidence type="ECO:0000256" key="2">
    <source>
        <dbReference type="ARBA" id="ARBA00022630"/>
    </source>
</evidence>
<keyword evidence="4" id="KW-0560">Oxidoreductase</keyword>
<evidence type="ECO:0000313" key="6">
    <source>
        <dbReference type="Proteomes" id="UP000838763"/>
    </source>
</evidence>
<proteinExistence type="inferred from homology"/>
<dbReference type="PANTHER" id="PTHR42877">
    <property type="entry name" value="L-ORNITHINE N(5)-MONOOXYGENASE-RELATED"/>
    <property type="match status" value="1"/>
</dbReference>
<dbReference type="Proteomes" id="UP000838763">
    <property type="component" value="Unassembled WGS sequence"/>
</dbReference>
<dbReference type="Gene3D" id="3.50.50.60">
    <property type="entry name" value="FAD/NAD(P)-binding domain"/>
    <property type="match status" value="2"/>
</dbReference>
<dbReference type="Pfam" id="PF00743">
    <property type="entry name" value="FMO-like"/>
    <property type="match status" value="1"/>
</dbReference>
<dbReference type="InterPro" id="IPR020946">
    <property type="entry name" value="Flavin_mOase-like"/>
</dbReference>
<dbReference type="InterPro" id="IPR051209">
    <property type="entry name" value="FAD-bind_Monooxygenase_sf"/>
</dbReference>
<comment type="caution">
    <text evidence="5">The sequence shown here is derived from an EMBL/GenBank/DDBJ whole genome shotgun (WGS) entry which is preliminary data.</text>
</comment>
<dbReference type="InterPro" id="IPR036188">
    <property type="entry name" value="FAD/NAD-bd_sf"/>
</dbReference>
<sequence>MICRSESQLHLDSQLPRIMISGQVNRYNLPRLTVSHPSQETILRHGAVRNRRRDECVSRRTRLEEWHRKVNAKVPGYAVPLDALSQEAASHLDPFYEIIEQPIGTRRPIRVACLGAGYSGLMMSIVFSEKMQGKNTDLVVYERNEDLGGTWFENRYPGCKCDIPAHNYAYSFAAKPDWPNYYATSQQIHQYMHDVADKYDCNKYIKLRHSIQAATWDEAKAKWVLQVQDSEGKLFSDEVDVFINAGGVLNNWKWPNITGIETFKGKLVHSARWDQDYDFEGKRVAVIGIGSSGIQIVPKLAKICSSMDLFVRSKTWISPAPGINEPTDQDPDMDPEYNFTEGSLELFKDPEVLRSYRAAIMDRRIDNFKRAMADSDIQKRAQELFRKSMTERLGDTEKGRKAAEMLLPDFPVGCRRQTPGPGFLEALIQDNIEMRWDDVDSCTERGIKTRSGEEREYDVIVCATGFDTTFRPAFPIVGRNGVDLAQKWSVDRPKAYFGVSVPDMPNYFCFVGPNSPISNGSLVLGIQTTAIYVYKWLEKLQTEGIRSFEVHADVNEEYNQHIQKYLERTVWTRGCRSWYKRGTIDGPVIAIYGGTTFHFMEALKNPRWEDFKMDATGLAKANRFAYLGDGFSQRETRGESIGATQTLDLDEYWKLFVLPEVHS</sequence>
<dbReference type="AlphaFoldDB" id="A0A9P1HCQ4"/>
<dbReference type="OrthoDB" id="74360at2759"/>
<evidence type="ECO:0000313" key="5">
    <source>
        <dbReference type="EMBL" id="CAI4220203.1"/>
    </source>
</evidence>
<dbReference type="GO" id="GO:0050660">
    <property type="term" value="F:flavin adenine dinucleotide binding"/>
    <property type="evidence" value="ECO:0007669"/>
    <property type="project" value="InterPro"/>
</dbReference>
<keyword evidence="3" id="KW-0274">FAD</keyword>
<keyword evidence="6" id="KW-1185">Reference proteome</keyword>
<protein>
    <recommendedName>
        <fullName evidence="7">Flavin-binding monooxygenase</fullName>
    </recommendedName>
</protein>
<accession>A0A9P1HCQ4</accession>
<evidence type="ECO:0008006" key="7">
    <source>
        <dbReference type="Google" id="ProtNLM"/>
    </source>
</evidence>
<organism evidence="5 6">
    <name type="scientific">Parascedosporium putredinis</name>
    <dbReference type="NCBI Taxonomy" id="1442378"/>
    <lineage>
        <taxon>Eukaryota</taxon>
        <taxon>Fungi</taxon>
        <taxon>Dikarya</taxon>
        <taxon>Ascomycota</taxon>
        <taxon>Pezizomycotina</taxon>
        <taxon>Sordariomycetes</taxon>
        <taxon>Hypocreomycetidae</taxon>
        <taxon>Microascales</taxon>
        <taxon>Microascaceae</taxon>
        <taxon>Parascedosporium</taxon>
    </lineage>
</organism>
<evidence type="ECO:0000256" key="3">
    <source>
        <dbReference type="ARBA" id="ARBA00022827"/>
    </source>
</evidence>
<reference evidence="5" key="1">
    <citation type="submission" date="2022-11" db="EMBL/GenBank/DDBJ databases">
        <authorList>
            <person name="Scott C."/>
            <person name="Bruce N."/>
        </authorList>
    </citation>
    <scope>NUCLEOTIDE SEQUENCE</scope>
</reference>
<dbReference type="SUPFAM" id="SSF51905">
    <property type="entry name" value="FAD/NAD(P)-binding domain"/>
    <property type="match status" value="3"/>
</dbReference>
<comment type="similarity">
    <text evidence="1">Belongs to the FAD-binding monooxygenase family.</text>
</comment>